<proteinExistence type="predicted"/>
<protein>
    <submittedName>
        <fullName evidence="2">DUF1570 domain-containing protein</fullName>
    </submittedName>
</protein>
<evidence type="ECO:0000313" key="2">
    <source>
        <dbReference type="EMBL" id="HGT40128.1"/>
    </source>
</evidence>
<dbReference type="Pfam" id="PF07607">
    <property type="entry name" value="DUF1570"/>
    <property type="match status" value="1"/>
</dbReference>
<feature type="domain" description="DUF1570" evidence="1">
    <location>
        <begin position="198"/>
        <end position="320"/>
    </location>
</feature>
<gene>
    <name evidence="2" type="ORF">ENS64_12840</name>
</gene>
<evidence type="ECO:0000259" key="1">
    <source>
        <dbReference type="Pfam" id="PF07607"/>
    </source>
</evidence>
<name>A0A7C4QSA5_9PLAN</name>
<reference evidence="2" key="1">
    <citation type="journal article" date="2020" name="mSystems">
        <title>Genome- and Community-Level Interaction Insights into Carbon Utilization and Element Cycling Functions of Hydrothermarchaeota in Hydrothermal Sediment.</title>
        <authorList>
            <person name="Zhou Z."/>
            <person name="Liu Y."/>
            <person name="Xu W."/>
            <person name="Pan J."/>
            <person name="Luo Z.H."/>
            <person name="Li M."/>
        </authorList>
    </citation>
    <scope>NUCLEOTIDE SEQUENCE [LARGE SCALE GENOMIC DNA]</scope>
    <source>
        <strain evidence="2">SpSt-508</strain>
    </source>
</reference>
<dbReference type="AlphaFoldDB" id="A0A7C4QSA5"/>
<dbReference type="EMBL" id="DSVQ01000016">
    <property type="protein sequence ID" value="HGT40128.1"/>
    <property type="molecule type" value="Genomic_DNA"/>
</dbReference>
<accession>A0A7C4QSA5</accession>
<organism evidence="2">
    <name type="scientific">Schlesneria paludicola</name>
    <dbReference type="NCBI Taxonomy" id="360056"/>
    <lineage>
        <taxon>Bacteria</taxon>
        <taxon>Pseudomonadati</taxon>
        <taxon>Planctomycetota</taxon>
        <taxon>Planctomycetia</taxon>
        <taxon>Planctomycetales</taxon>
        <taxon>Planctomycetaceae</taxon>
        <taxon>Schlesneria</taxon>
    </lineage>
</organism>
<sequence>MTTTLRIVAACLAGQWFVVAGEPGRMVEIDYQGTKRTGTVILHQADVGWFLERDGRLEAISLSAVGHYRQLGRFQPWSIVELREQLSREFGPEFRVVSTSHYLVVVPVGRGERLAHLFEELYRQFVVVFSSRGLPIREPRFPLVAVVLPDLAAFQRYCHKEGVQPQPGLRGYYLPSSNRVALYDVPTEGPAASAALDATVIHEATHQVAFNLGIHSRMNADPQWVVEGLATVFEREAVRLNDRRAPVLGRVNPERYARFQQYRQARRPADALRRLISTDIPFEAEPLDAYAEAWALSFYLLERRPAEYASYLRKLSARDPWSDYDAERRLKDFQDVFGRDLAAFEQQFLRYYRELAASAADD</sequence>
<comment type="caution">
    <text evidence="2">The sequence shown here is derived from an EMBL/GenBank/DDBJ whole genome shotgun (WGS) entry which is preliminary data.</text>
</comment>
<dbReference type="InterPro" id="IPR011464">
    <property type="entry name" value="DUF1570"/>
</dbReference>